<proteinExistence type="inferred from homology"/>
<dbReference type="SMART" id="SM00986">
    <property type="entry name" value="UDG"/>
    <property type="match status" value="1"/>
</dbReference>
<protein>
    <recommendedName>
        <fullName evidence="2">Type-4 uracil-DNA glycosylase</fullName>
    </recommendedName>
</protein>
<evidence type="ECO:0000256" key="3">
    <source>
        <dbReference type="ARBA" id="ARBA00022485"/>
    </source>
</evidence>
<dbReference type="Proteomes" id="UP000192936">
    <property type="component" value="Unassembled WGS sequence"/>
</dbReference>
<keyword evidence="4" id="KW-0479">Metal-binding</keyword>
<dbReference type="STRING" id="286727.SAMN02982917_2296"/>
<dbReference type="NCBIfam" id="TIGR03914">
    <property type="entry name" value="UDG_fam_dom"/>
    <property type="match status" value="1"/>
</dbReference>
<dbReference type="GO" id="GO:0051539">
    <property type="term" value="F:4 iron, 4 sulfur cluster binding"/>
    <property type="evidence" value="ECO:0007669"/>
    <property type="project" value="UniProtKB-KW"/>
</dbReference>
<evidence type="ECO:0000256" key="6">
    <source>
        <dbReference type="ARBA" id="ARBA00022801"/>
    </source>
</evidence>
<evidence type="ECO:0000256" key="1">
    <source>
        <dbReference type="ARBA" id="ARBA00006521"/>
    </source>
</evidence>
<dbReference type="InterPro" id="IPR005122">
    <property type="entry name" value="Uracil-DNA_glycosylase-like"/>
</dbReference>
<evidence type="ECO:0000256" key="7">
    <source>
        <dbReference type="ARBA" id="ARBA00023004"/>
    </source>
</evidence>
<dbReference type="PANTHER" id="PTHR33693">
    <property type="entry name" value="TYPE-5 URACIL-DNA GLYCOSYLASE"/>
    <property type="match status" value="1"/>
</dbReference>
<reference evidence="12 13" key="1">
    <citation type="submission" date="2017-04" db="EMBL/GenBank/DDBJ databases">
        <authorList>
            <person name="Afonso C.L."/>
            <person name="Miller P.J."/>
            <person name="Scott M.A."/>
            <person name="Spackman E."/>
            <person name="Goraichik I."/>
            <person name="Dimitrov K.M."/>
            <person name="Suarez D.L."/>
            <person name="Swayne D.E."/>
        </authorList>
    </citation>
    <scope>NUCLEOTIDE SEQUENCE [LARGE SCALE GENOMIC DNA]</scope>
    <source>
        <strain evidence="12 13">A2P</strain>
    </source>
</reference>
<evidence type="ECO:0000256" key="4">
    <source>
        <dbReference type="ARBA" id="ARBA00022723"/>
    </source>
</evidence>
<evidence type="ECO:0000256" key="8">
    <source>
        <dbReference type="ARBA" id="ARBA00023014"/>
    </source>
</evidence>
<dbReference type="CDD" id="cd10030">
    <property type="entry name" value="UDG-F4_TTUDGA_SPO1dp_like"/>
    <property type="match status" value="1"/>
</dbReference>
<feature type="region of interest" description="Disordered" evidence="10">
    <location>
        <begin position="467"/>
        <end position="495"/>
    </location>
</feature>
<evidence type="ECO:0000256" key="9">
    <source>
        <dbReference type="ARBA" id="ARBA00023204"/>
    </source>
</evidence>
<evidence type="ECO:0000259" key="11">
    <source>
        <dbReference type="SMART" id="SM00986"/>
    </source>
</evidence>
<accession>A0A1X7F1Q8</accession>
<gene>
    <name evidence="12" type="ORF">SAMN02982917_2296</name>
</gene>
<evidence type="ECO:0000313" key="12">
    <source>
        <dbReference type="EMBL" id="SMF44338.1"/>
    </source>
</evidence>
<dbReference type="Gene3D" id="3.40.470.10">
    <property type="entry name" value="Uracil-DNA glycosylase-like domain"/>
    <property type="match status" value="1"/>
</dbReference>
<dbReference type="InterPro" id="IPR036895">
    <property type="entry name" value="Uracil-DNA_glycosylase-like_sf"/>
</dbReference>
<evidence type="ECO:0000256" key="2">
    <source>
        <dbReference type="ARBA" id="ARBA00019403"/>
    </source>
</evidence>
<dbReference type="InterPro" id="IPR051536">
    <property type="entry name" value="UDG_Type-4/5"/>
</dbReference>
<dbReference type="Pfam" id="PF13566">
    <property type="entry name" value="DUF4130"/>
    <property type="match status" value="1"/>
</dbReference>
<dbReference type="GO" id="GO:0006281">
    <property type="term" value="P:DNA repair"/>
    <property type="evidence" value="ECO:0007669"/>
    <property type="project" value="UniProtKB-KW"/>
</dbReference>
<keyword evidence="6" id="KW-0378">Hydrolase</keyword>
<dbReference type="SMART" id="SM00987">
    <property type="entry name" value="UreE_C"/>
    <property type="match status" value="1"/>
</dbReference>
<evidence type="ECO:0000256" key="10">
    <source>
        <dbReference type="SAM" id="MobiDB-lite"/>
    </source>
</evidence>
<evidence type="ECO:0000313" key="13">
    <source>
        <dbReference type="Proteomes" id="UP000192936"/>
    </source>
</evidence>
<keyword evidence="3" id="KW-0004">4Fe-4S</keyword>
<dbReference type="InterPro" id="IPR005273">
    <property type="entry name" value="Ura-DNA_glyco_family4"/>
</dbReference>
<feature type="domain" description="Uracil-DNA glycosylase-like" evidence="11">
    <location>
        <begin position="304"/>
        <end position="463"/>
    </location>
</feature>
<keyword evidence="5" id="KW-0227">DNA damage</keyword>
<dbReference type="GO" id="GO:0046872">
    <property type="term" value="F:metal ion binding"/>
    <property type="evidence" value="ECO:0007669"/>
    <property type="project" value="UniProtKB-KW"/>
</dbReference>
<sequence length="495" mass="54681">MHRVDLKDGADLDGFRRALRGLVALGVEPGEVVWSVGATPSLFGDDATLPADAPPVSLPRPVGALIENVVCHRDPERYALLHRLVWRVLRGERDMLDHHADPLVHRLALLDKAVRRDLHKMHAFLRFHEVRDPDGTERYVAWFEPDHFIVEATAPFFVERFESLVWTILTPVGSLHWDRRSLTVGPAALRPEGLDRDDRFAEGWQRYYESTFNPARVNPTAMRAEMPRKYWANLPEAAAIPAMIRSAPARVQAMIEAEAAAPRRRNPDKAVAAMARQEPVTLAELNRIILAADPLVPGATQAVPGEGPEGAAIAIVGEQPGDQEDLEGRPFVGPAGQLLTRALEEAGIERSAAYLTNAVKHFKFVARGKRRLHQSPTAGEVKHYRWWLMKELSFVRPRLVVTLGATAALALTGRSVVGPAGTRADGVRRLGKASSPSTRPTCCACRPARGRKQAYRDFVADLRRAREGGGRGGLTASTGMIEYSMRSSHDRDRTS</sequence>
<organism evidence="12 13">
    <name type="scientific">Azospirillum oryzae</name>
    <dbReference type="NCBI Taxonomy" id="286727"/>
    <lineage>
        <taxon>Bacteria</taxon>
        <taxon>Pseudomonadati</taxon>
        <taxon>Pseudomonadota</taxon>
        <taxon>Alphaproteobacteria</taxon>
        <taxon>Rhodospirillales</taxon>
        <taxon>Azospirillaceae</taxon>
        <taxon>Azospirillum</taxon>
    </lineage>
</organism>
<comment type="similarity">
    <text evidence="1">Belongs to the uracil-DNA glycosylase (UDG) superfamily. Type 4 (UDGa) family.</text>
</comment>
<dbReference type="GO" id="GO:0097506">
    <property type="term" value="F:deaminated base DNA N-glycosylase activity"/>
    <property type="evidence" value="ECO:0007669"/>
    <property type="project" value="UniProtKB-ARBA"/>
</dbReference>
<keyword evidence="8" id="KW-0411">Iron-sulfur</keyword>
<dbReference type="Pfam" id="PF03167">
    <property type="entry name" value="UDG"/>
    <property type="match status" value="1"/>
</dbReference>
<keyword evidence="7" id="KW-0408">Iron</keyword>
<name>A0A1X7F1Q8_9PROT</name>
<dbReference type="InterPro" id="IPR023875">
    <property type="entry name" value="DNA_repair_put"/>
</dbReference>
<evidence type="ECO:0000256" key="5">
    <source>
        <dbReference type="ARBA" id="ARBA00022763"/>
    </source>
</evidence>
<dbReference type="AlphaFoldDB" id="A0A1X7F1Q8"/>
<dbReference type="NCBIfam" id="TIGR03915">
    <property type="entry name" value="SAM_7_link_chp"/>
    <property type="match status" value="1"/>
</dbReference>
<dbReference type="SUPFAM" id="SSF52141">
    <property type="entry name" value="Uracil-DNA glycosylase-like"/>
    <property type="match status" value="1"/>
</dbReference>
<dbReference type="InterPro" id="IPR025404">
    <property type="entry name" value="DUF4130"/>
</dbReference>
<dbReference type="PANTHER" id="PTHR33693:SF9">
    <property type="entry name" value="TYPE-4 URACIL-DNA GLYCOSYLASE"/>
    <property type="match status" value="1"/>
</dbReference>
<dbReference type="EMBL" id="FXAK01000004">
    <property type="protein sequence ID" value="SMF44338.1"/>
    <property type="molecule type" value="Genomic_DNA"/>
</dbReference>
<keyword evidence="9" id="KW-0234">DNA repair</keyword>
<dbReference type="RefSeq" id="WP_244560618.1">
    <property type="nucleotide sequence ID" value="NZ_FXAK01000004.1"/>
</dbReference>